<organism evidence="1 2">
    <name type="scientific">Auriscalpium vulgare</name>
    <dbReference type="NCBI Taxonomy" id="40419"/>
    <lineage>
        <taxon>Eukaryota</taxon>
        <taxon>Fungi</taxon>
        <taxon>Dikarya</taxon>
        <taxon>Basidiomycota</taxon>
        <taxon>Agaricomycotina</taxon>
        <taxon>Agaricomycetes</taxon>
        <taxon>Russulales</taxon>
        <taxon>Auriscalpiaceae</taxon>
        <taxon>Auriscalpium</taxon>
    </lineage>
</organism>
<keyword evidence="2" id="KW-1185">Reference proteome</keyword>
<dbReference type="EMBL" id="MU275936">
    <property type="protein sequence ID" value="KAI0046029.1"/>
    <property type="molecule type" value="Genomic_DNA"/>
</dbReference>
<accession>A0ACB8RP44</accession>
<evidence type="ECO:0000313" key="2">
    <source>
        <dbReference type="Proteomes" id="UP000814033"/>
    </source>
</evidence>
<sequence length="102" mass="11525">MSQTPATPQQKHAWEVAYAPASDAYIKDQSIIRPAFEYLRQYNGVHETFSGIEIESPSILVAINWDSIEAHEAYKKEPAYHTRRGACGKIDRGVHRVTVILV</sequence>
<gene>
    <name evidence="1" type="ORF">FA95DRAFT_1680081</name>
</gene>
<proteinExistence type="predicted"/>
<evidence type="ECO:0000313" key="1">
    <source>
        <dbReference type="EMBL" id="KAI0046029.1"/>
    </source>
</evidence>
<reference evidence="1" key="1">
    <citation type="submission" date="2021-02" db="EMBL/GenBank/DDBJ databases">
        <authorList>
            <consortium name="DOE Joint Genome Institute"/>
            <person name="Ahrendt S."/>
            <person name="Looney B.P."/>
            <person name="Miyauchi S."/>
            <person name="Morin E."/>
            <person name="Drula E."/>
            <person name="Courty P.E."/>
            <person name="Chicoki N."/>
            <person name="Fauchery L."/>
            <person name="Kohler A."/>
            <person name="Kuo A."/>
            <person name="Labutti K."/>
            <person name="Pangilinan J."/>
            <person name="Lipzen A."/>
            <person name="Riley R."/>
            <person name="Andreopoulos W."/>
            <person name="He G."/>
            <person name="Johnson J."/>
            <person name="Barry K.W."/>
            <person name="Grigoriev I.V."/>
            <person name="Nagy L."/>
            <person name="Hibbett D."/>
            <person name="Henrissat B."/>
            <person name="Matheny P.B."/>
            <person name="Labbe J."/>
            <person name="Martin F."/>
        </authorList>
    </citation>
    <scope>NUCLEOTIDE SEQUENCE</scope>
    <source>
        <strain evidence="1">FP105234-sp</strain>
    </source>
</reference>
<reference evidence="1" key="2">
    <citation type="journal article" date="2022" name="New Phytol.">
        <title>Evolutionary transition to the ectomycorrhizal habit in the genomes of a hyperdiverse lineage of mushroom-forming fungi.</title>
        <authorList>
            <person name="Looney B."/>
            <person name="Miyauchi S."/>
            <person name="Morin E."/>
            <person name="Drula E."/>
            <person name="Courty P.E."/>
            <person name="Kohler A."/>
            <person name="Kuo A."/>
            <person name="LaButti K."/>
            <person name="Pangilinan J."/>
            <person name="Lipzen A."/>
            <person name="Riley R."/>
            <person name="Andreopoulos W."/>
            <person name="He G."/>
            <person name="Johnson J."/>
            <person name="Nolan M."/>
            <person name="Tritt A."/>
            <person name="Barry K.W."/>
            <person name="Grigoriev I.V."/>
            <person name="Nagy L.G."/>
            <person name="Hibbett D."/>
            <person name="Henrissat B."/>
            <person name="Matheny P.B."/>
            <person name="Labbe J."/>
            <person name="Martin F.M."/>
        </authorList>
    </citation>
    <scope>NUCLEOTIDE SEQUENCE</scope>
    <source>
        <strain evidence="1">FP105234-sp</strain>
    </source>
</reference>
<comment type="caution">
    <text evidence="1">The sequence shown here is derived from an EMBL/GenBank/DDBJ whole genome shotgun (WGS) entry which is preliminary data.</text>
</comment>
<dbReference type="Proteomes" id="UP000814033">
    <property type="component" value="Unassembled WGS sequence"/>
</dbReference>
<protein>
    <submittedName>
        <fullName evidence="1">Uncharacterized protein</fullName>
    </submittedName>
</protein>
<name>A0ACB8RP44_9AGAM</name>